<keyword evidence="2" id="KW-0732">Signal</keyword>
<feature type="compositionally biased region" description="Pro residues" evidence="1">
    <location>
        <begin position="266"/>
        <end position="278"/>
    </location>
</feature>
<feature type="chain" id="PRO_5028959121" evidence="2">
    <location>
        <begin position="18"/>
        <end position="482"/>
    </location>
</feature>
<reference evidence="3 4" key="1">
    <citation type="submission" date="2020-08" db="EMBL/GenBank/DDBJ databases">
        <authorList>
            <person name="Newling K."/>
            <person name="Davey J."/>
            <person name="Forrester S."/>
        </authorList>
    </citation>
    <scope>NUCLEOTIDE SEQUENCE [LARGE SCALE GENOMIC DNA]</scope>
    <source>
        <strain evidence="4">Crithidia deanei Carvalho (ATCC PRA-265)</strain>
    </source>
</reference>
<feature type="region of interest" description="Disordered" evidence="1">
    <location>
        <begin position="234"/>
        <end position="283"/>
    </location>
</feature>
<accession>A0A7G2C5C0</accession>
<feature type="compositionally biased region" description="Polar residues" evidence="1">
    <location>
        <begin position="342"/>
        <end position="351"/>
    </location>
</feature>
<protein>
    <submittedName>
        <fullName evidence="3">Uncharacterized protein</fullName>
    </submittedName>
</protein>
<dbReference type="AlphaFoldDB" id="A0A7G2C5C0"/>
<evidence type="ECO:0000256" key="2">
    <source>
        <dbReference type="SAM" id="SignalP"/>
    </source>
</evidence>
<feature type="signal peptide" evidence="2">
    <location>
        <begin position="1"/>
        <end position="17"/>
    </location>
</feature>
<sequence length="482" mass="53359">MWYRLFTCVQWSSVTWRSCPLRSVWWTLTLPPWETPRQNKLDEALNALPHCPVTTLPLLLNYAGYPWPYREDVVTKVGGAYVTVKHAIRAHYPSTDATSFRRAVEGVLAVSVLQERLRDSEGSQASFRQLKHFVELNRHNPLSQRHHSLTRRLSKYLRTIKGVPMEDWSPEAGDTPAEEPTDFCALVKSPERLDALSLANKEKLLKHLEMTFGPDAWSKHERRCILRGSHAVCAHHRTGSSPTAPATKEPKEEEEELPLEMVMPAADPPTPPAPPAPKPTIEEDLPDVFNQLLDDFKENQSATAARNQAKSPRRTSSTVSGFGIPRAEETPSEPAKRPPTPTNTGEQTGNKITGGLFSFTPADGGESYKRTERLPSSSFKGKTDGYAKRPVTYNNTLKSGFGGQFDVPPPTGFGRKTLTSITSNYGENPIGGLASDIIAASTSQRKTASQSWKNNDNVSTEALRLLLNSEAGKALLRGIINE</sequence>
<gene>
    <name evidence="3" type="ORF">ADEAN_000238900</name>
</gene>
<evidence type="ECO:0000313" key="3">
    <source>
        <dbReference type="EMBL" id="CAD2214936.1"/>
    </source>
</evidence>
<dbReference type="Proteomes" id="UP000515908">
    <property type="component" value="Chromosome 04"/>
</dbReference>
<name>A0A7G2C5C0_9TRYP</name>
<dbReference type="EMBL" id="LR877148">
    <property type="protein sequence ID" value="CAD2214936.1"/>
    <property type="molecule type" value="Genomic_DNA"/>
</dbReference>
<dbReference type="VEuPathDB" id="TriTrypDB:ADEAN_000238900"/>
<feature type="compositionally biased region" description="Polar residues" evidence="1">
    <location>
        <begin position="301"/>
        <end position="320"/>
    </location>
</feature>
<keyword evidence="4" id="KW-1185">Reference proteome</keyword>
<feature type="region of interest" description="Disordered" evidence="1">
    <location>
        <begin position="301"/>
        <end position="383"/>
    </location>
</feature>
<evidence type="ECO:0000313" key="4">
    <source>
        <dbReference type="Proteomes" id="UP000515908"/>
    </source>
</evidence>
<organism evidence="3 4">
    <name type="scientific">Angomonas deanei</name>
    <dbReference type="NCBI Taxonomy" id="59799"/>
    <lineage>
        <taxon>Eukaryota</taxon>
        <taxon>Discoba</taxon>
        <taxon>Euglenozoa</taxon>
        <taxon>Kinetoplastea</taxon>
        <taxon>Metakinetoplastina</taxon>
        <taxon>Trypanosomatida</taxon>
        <taxon>Trypanosomatidae</taxon>
        <taxon>Strigomonadinae</taxon>
        <taxon>Angomonas</taxon>
    </lineage>
</organism>
<proteinExistence type="predicted"/>
<evidence type="ECO:0000256" key="1">
    <source>
        <dbReference type="SAM" id="MobiDB-lite"/>
    </source>
</evidence>